<gene>
    <name evidence="1" type="primary">Bm1356</name>
    <name evidence="1" type="ORF">BM_Bm1356</name>
</gene>
<proteinExistence type="predicted"/>
<reference evidence="1" key="2">
    <citation type="submission" date="2012-12" db="EMBL/GenBank/DDBJ databases">
        <authorList>
            <person name="Gao Y.W."/>
            <person name="Fan S.T."/>
            <person name="Sun H.T."/>
            <person name="Wang Z."/>
            <person name="Gao X.L."/>
            <person name="Li Y.G."/>
            <person name="Wang T.C."/>
            <person name="Zhang K."/>
            <person name="Xu W.W."/>
            <person name="Yu Z.J."/>
            <person name="Xia X.Z."/>
        </authorList>
    </citation>
    <scope>NUCLEOTIDE SEQUENCE</scope>
    <source>
        <strain evidence="1">FR3</strain>
    </source>
</reference>
<protein>
    <submittedName>
        <fullName evidence="1">Bm1356</fullName>
    </submittedName>
</protein>
<sequence length="88" mass="10100">MTNLVHDKNCRMMMQNYISSLRSLRDIKPYALHNSHPNKQITSAGSGTEVDFALQRFVNGFHHDRDVSDTHHRRLSGSVRDVTSVSYN</sequence>
<dbReference type="EMBL" id="LN856960">
    <property type="protein sequence ID" value="CDP96692.1"/>
    <property type="molecule type" value="Genomic_DNA"/>
</dbReference>
<accession>A0A0J9XWE6</accession>
<reference evidence="1" key="1">
    <citation type="journal article" date="2007" name="Science">
        <title>Draft genome of the filarial nematode parasite Brugia malayi.</title>
        <authorList>
            <person name="Ghedin E."/>
            <person name="Wang S."/>
            <person name="Spiro D."/>
            <person name="Caler E."/>
            <person name="Zhao Q."/>
            <person name="Crabtree J."/>
            <person name="Allen J.E."/>
            <person name="Delcher A.L."/>
            <person name="Guiliano D.B."/>
            <person name="Miranda-Saavedra D."/>
            <person name="Angiuoli S.V."/>
            <person name="Creasy T."/>
            <person name="Amedeo P."/>
            <person name="Haas B."/>
            <person name="El-Sayed N.M."/>
            <person name="Wortman J.R."/>
            <person name="Feldblyum T."/>
            <person name="Tallon L."/>
            <person name="Schatz M."/>
            <person name="Shumway M."/>
            <person name="Koo H."/>
            <person name="Salzberg S.L."/>
            <person name="Schobel S."/>
            <person name="Pertea M."/>
            <person name="Pop M."/>
            <person name="White O."/>
            <person name="Barton G.J."/>
            <person name="Carlow C.K."/>
            <person name="Crawford M.J."/>
            <person name="Daub J."/>
            <person name="Dimmic M.W."/>
            <person name="Estes C.F."/>
            <person name="Foster J.M."/>
            <person name="Ganatra M."/>
            <person name="Gregory W.F."/>
            <person name="Johnson N.M."/>
            <person name="Jin J."/>
            <person name="Komuniecki R."/>
            <person name="Korf I."/>
            <person name="Kumar S."/>
            <person name="Laney S."/>
            <person name="Li B.W."/>
            <person name="Li W."/>
            <person name="Lindblom T.H."/>
            <person name="Lustigman S."/>
            <person name="Ma D."/>
            <person name="Maina C.V."/>
            <person name="Martin D.M."/>
            <person name="McCarter J.P."/>
            <person name="McReynolds L."/>
            <person name="Mitreva M."/>
            <person name="Nutman T.B."/>
            <person name="Parkinson J."/>
            <person name="Peregrin-Alvarez J.M."/>
            <person name="Poole C."/>
            <person name="Ren Q."/>
            <person name="Saunders L."/>
            <person name="Sluder A.E."/>
            <person name="Smith K."/>
            <person name="Stanke M."/>
            <person name="Unnasch T.R."/>
            <person name="Ware J."/>
            <person name="Wei A.D."/>
            <person name="Weil G."/>
            <person name="Williams D.J."/>
            <person name="Zhang Y."/>
            <person name="Williams S.A."/>
            <person name="Fraser-Liggett C."/>
            <person name="Slatko B."/>
            <person name="Blaxter M.L."/>
            <person name="Scott A.L."/>
        </authorList>
    </citation>
    <scope>NUCLEOTIDE SEQUENCE</scope>
    <source>
        <strain evidence="1">FR3</strain>
    </source>
</reference>
<name>A0A0J9XWE6_BRUMA</name>
<evidence type="ECO:0000313" key="1">
    <source>
        <dbReference type="EMBL" id="CDP96692.1"/>
    </source>
</evidence>
<dbReference type="AlphaFoldDB" id="A0A0J9XWE6"/>
<organism evidence="1">
    <name type="scientific">Brugia malayi</name>
    <name type="common">Filarial nematode worm</name>
    <dbReference type="NCBI Taxonomy" id="6279"/>
    <lineage>
        <taxon>Eukaryota</taxon>
        <taxon>Metazoa</taxon>
        <taxon>Ecdysozoa</taxon>
        <taxon>Nematoda</taxon>
        <taxon>Chromadorea</taxon>
        <taxon>Rhabditida</taxon>
        <taxon>Spirurina</taxon>
        <taxon>Spiruromorpha</taxon>
        <taxon>Filarioidea</taxon>
        <taxon>Onchocercidae</taxon>
        <taxon>Brugia</taxon>
    </lineage>
</organism>